<feature type="non-terminal residue" evidence="1">
    <location>
        <position position="46"/>
    </location>
</feature>
<gene>
    <name evidence="1" type="ORF">HXK09_08620</name>
</gene>
<evidence type="ECO:0000313" key="1">
    <source>
        <dbReference type="EMBL" id="MBF0967194.1"/>
    </source>
</evidence>
<organism evidence="1 2">
    <name type="scientific">Actinomyces bouchesdurhonensis</name>
    <dbReference type="NCBI Taxonomy" id="1852361"/>
    <lineage>
        <taxon>Bacteria</taxon>
        <taxon>Bacillati</taxon>
        <taxon>Actinomycetota</taxon>
        <taxon>Actinomycetes</taxon>
        <taxon>Actinomycetales</taxon>
        <taxon>Actinomycetaceae</taxon>
        <taxon>Actinomyces</taxon>
    </lineage>
</organism>
<dbReference type="EMBL" id="JABZGF010000352">
    <property type="protein sequence ID" value="MBF0967194.1"/>
    <property type="molecule type" value="Genomic_DNA"/>
</dbReference>
<dbReference type="Proteomes" id="UP000759246">
    <property type="component" value="Unassembled WGS sequence"/>
</dbReference>
<name>A0A929RRF4_9ACTO</name>
<proteinExistence type="predicted"/>
<evidence type="ECO:0000313" key="2">
    <source>
        <dbReference type="Proteomes" id="UP000759246"/>
    </source>
</evidence>
<accession>A0A929RRF4</accession>
<comment type="caution">
    <text evidence="1">The sequence shown here is derived from an EMBL/GenBank/DDBJ whole genome shotgun (WGS) entry which is preliminary data.</text>
</comment>
<sequence length="46" mass="5052">MSTTDSFRPALSLPSEQAMAFLSLAPRNIPQADQLNTARDEPTMET</sequence>
<protein>
    <submittedName>
        <fullName evidence="1">Uncharacterized protein</fullName>
    </submittedName>
</protein>
<dbReference type="AlphaFoldDB" id="A0A929RRF4"/>
<reference evidence="1" key="1">
    <citation type="submission" date="2020-04" db="EMBL/GenBank/DDBJ databases">
        <title>Deep metagenomics examines the oral microbiome during advanced dental caries in children, revealing novel taxa and co-occurrences with host molecules.</title>
        <authorList>
            <person name="Baker J.L."/>
            <person name="Morton J.T."/>
            <person name="Dinis M."/>
            <person name="Alvarez R."/>
            <person name="Tran N.C."/>
            <person name="Knight R."/>
            <person name="Edlund A."/>
        </authorList>
    </citation>
    <scope>NUCLEOTIDE SEQUENCE</scope>
    <source>
        <strain evidence="1">JCVI_30_bin.13</strain>
    </source>
</reference>